<keyword evidence="3" id="KW-0432">Leucine biosynthesis</keyword>
<dbReference type="InterPro" id="IPR011827">
    <property type="entry name" value="LeuD_type2/HacB/DmdB"/>
</dbReference>
<dbReference type="PANTHER" id="PTHR43345:SF2">
    <property type="entry name" value="3-ISOPROPYLMALATE DEHYDRATASE SMALL SUBUNIT 1"/>
    <property type="match status" value="1"/>
</dbReference>
<proteinExistence type="inferred from homology"/>
<comment type="pathway">
    <text evidence="3">Amino-acid biosynthesis; L-leucine biosynthesis; L-leucine from 3-methyl-2-oxobutanoate: step 2/4.</text>
</comment>
<feature type="domain" description="Aconitase A/isopropylmalate dehydratase small subunit swivel" evidence="4">
    <location>
        <begin position="54"/>
        <end position="103"/>
    </location>
</feature>
<evidence type="ECO:0000313" key="6">
    <source>
        <dbReference type="Proteomes" id="UP000272051"/>
    </source>
</evidence>
<protein>
    <recommendedName>
        <fullName evidence="3">3-isopropylmalate dehydratase small subunit</fullName>
        <ecNumber evidence="3">4.2.1.33</ecNumber>
    </recommendedName>
    <alternativeName>
        <fullName evidence="3">Alpha-IPM isomerase</fullName>
        <shortName evidence="3">IPMI</shortName>
    </alternativeName>
    <alternativeName>
        <fullName evidence="3">Isopropylmalate isomerase</fullName>
    </alternativeName>
</protein>
<dbReference type="FunFam" id="3.20.19.10:FF:000007">
    <property type="entry name" value="Isopropylmalate/citramalate isomerase small subunit"/>
    <property type="match status" value="1"/>
</dbReference>
<keyword evidence="3" id="KW-0028">Amino-acid biosynthesis</keyword>
<dbReference type="Gene3D" id="3.20.19.10">
    <property type="entry name" value="Aconitase, domain 4"/>
    <property type="match status" value="1"/>
</dbReference>
<comment type="subunit">
    <text evidence="3">Heterodimer of LeuC and LeuD.</text>
</comment>
<dbReference type="Pfam" id="PF00694">
    <property type="entry name" value="Aconitase_C"/>
    <property type="match status" value="1"/>
</dbReference>
<accession>A0A497ERZ1</accession>
<sequence>MSLEVIRGKAWKFGDNIDTDVILPGKYLVLTDPHEIAKHAMEGIIPGFSSKISKGDIIVAGKNFGCGSSREHAPIALKYAGIGAVVAKSFARIFFRNSINVGLPVAECPEAFERVEEGDLVEVSLKEGVFRDLTKGFELKIAPYPEFLMDILRSGGLVQVLKNRFGGVAKQW</sequence>
<dbReference type="InterPro" id="IPR050075">
    <property type="entry name" value="LeuD"/>
</dbReference>
<dbReference type="InterPro" id="IPR000573">
    <property type="entry name" value="AconitaseA/IPMdHydase_ssu_swvl"/>
</dbReference>
<dbReference type="Proteomes" id="UP000272051">
    <property type="component" value="Unassembled WGS sequence"/>
</dbReference>
<dbReference type="GO" id="GO:0009098">
    <property type="term" value="P:L-leucine biosynthetic process"/>
    <property type="evidence" value="ECO:0007669"/>
    <property type="project" value="UniProtKB-UniRule"/>
</dbReference>
<dbReference type="EMBL" id="QMQX01000181">
    <property type="protein sequence ID" value="RLE50123.1"/>
    <property type="molecule type" value="Genomic_DNA"/>
</dbReference>
<evidence type="ECO:0000256" key="1">
    <source>
        <dbReference type="ARBA" id="ARBA00009869"/>
    </source>
</evidence>
<dbReference type="CDD" id="cd01577">
    <property type="entry name" value="IPMI_Swivel"/>
    <property type="match status" value="1"/>
</dbReference>
<reference evidence="5 6" key="1">
    <citation type="submission" date="2018-06" db="EMBL/GenBank/DDBJ databases">
        <title>Extensive metabolic versatility and redundancy in microbially diverse, dynamic hydrothermal sediments.</title>
        <authorList>
            <person name="Dombrowski N."/>
            <person name="Teske A."/>
            <person name="Baker B.J."/>
        </authorList>
    </citation>
    <scope>NUCLEOTIDE SEQUENCE [LARGE SCALE GENOMIC DNA]</scope>
    <source>
        <strain evidence="5">B34_G17</strain>
    </source>
</reference>
<dbReference type="NCBIfam" id="TIGR02087">
    <property type="entry name" value="LEUD_arch"/>
    <property type="match status" value="1"/>
</dbReference>
<dbReference type="SUPFAM" id="SSF52016">
    <property type="entry name" value="LeuD/IlvD-like"/>
    <property type="match status" value="1"/>
</dbReference>
<comment type="caution">
    <text evidence="5">The sequence shown here is derived from an EMBL/GenBank/DDBJ whole genome shotgun (WGS) entry which is preliminary data.</text>
</comment>
<keyword evidence="3" id="KW-0100">Branched-chain amino acid biosynthesis</keyword>
<dbReference type="EC" id="4.2.1.33" evidence="3"/>
<dbReference type="GO" id="GO:0003861">
    <property type="term" value="F:3-isopropylmalate dehydratase activity"/>
    <property type="evidence" value="ECO:0007669"/>
    <property type="project" value="UniProtKB-UniRule"/>
</dbReference>
<dbReference type="AlphaFoldDB" id="A0A497ERZ1"/>
<evidence type="ECO:0000313" key="5">
    <source>
        <dbReference type="EMBL" id="RLE50123.1"/>
    </source>
</evidence>
<comment type="catalytic activity">
    <reaction evidence="3">
        <text>(2R,3S)-3-isopropylmalate = (2S)-2-isopropylmalate</text>
        <dbReference type="Rhea" id="RHEA:32287"/>
        <dbReference type="ChEBI" id="CHEBI:1178"/>
        <dbReference type="ChEBI" id="CHEBI:35121"/>
        <dbReference type="EC" id="4.2.1.33"/>
    </reaction>
</comment>
<dbReference type="InterPro" id="IPR015928">
    <property type="entry name" value="Aconitase/3IPM_dehydase_swvl"/>
</dbReference>
<name>A0A497ERZ1_9CREN</name>
<dbReference type="HAMAP" id="MF_01032">
    <property type="entry name" value="LeuD_type2"/>
    <property type="match status" value="1"/>
</dbReference>
<gene>
    <name evidence="3 5" type="primary">leuD</name>
    <name evidence="5" type="ORF">DRJ33_07660</name>
</gene>
<dbReference type="PANTHER" id="PTHR43345">
    <property type="entry name" value="3-ISOPROPYLMALATE DEHYDRATASE SMALL SUBUNIT 2-RELATED-RELATED"/>
    <property type="match status" value="1"/>
</dbReference>
<evidence type="ECO:0000259" key="4">
    <source>
        <dbReference type="Pfam" id="PF00694"/>
    </source>
</evidence>
<evidence type="ECO:0000256" key="3">
    <source>
        <dbReference type="HAMAP-Rule" id="MF_01032"/>
    </source>
</evidence>
<dbReference type="InterPro" id="IPR033940">
    <property type="entry name" value="IPMI_Swivel"/>
</dbReference>
<dbReference type="UniPathway" id="UPA00048">
    <property type="reaction ID" value="UER00071"/>
</dbReference>
<comment type="function">
    <text evidence="3">Catalyzes the isomerization between 2-isopropylmalate and 3-isopropylmalate, via the formation of 2-isopropylmaleate.</text>
</comment>
<keyword evidence="2 3" id="KW-0456">Lyase</keyword>
<comment type="similarity">
    <text evidence="1 3">Belongs to the LeuD family. LeuD type 2 subfamily.</text>
</comment>
<evidence type="ECO:0000256" key="2">
    <source>
        <dbReference type="ARBA" id="ARBA00023239"/>
    </source>
</evidence>
<organism evidence="5 6">
    <name type="scientific">Thermoproteota archaeon</name>
    <dbReference type="NCBI Taxonomy" id="2056631"/>
    <lineage>
        <taxon>Archaea</taxon>
        <taxon>Thermoproteota</taxon>
    </lineage>
</organism>